<dbReference type="SUPFAM" id="SSF143011">
    <property type="entry name" value="RelE-like"/>
    <property type="match status" value="1"/>
</dbReference>
<dbReference type="GeneID" id="84613399"/>
<dbReference type="AlphaFoldDB" id="A0A0U5L3V2"/>
<proteinExistence type="predicted"/>
<dbReference type="RefSeq" id="WP_067429965.1">
    <property type="nucleotide sequence ID" value="NZ_CP073262.1"/>
</dbReference>
<reference evidence="2" key="1">
    <citation type="submission" date="2015-11" db="EMBL/GenBank/DDBJ databases">
        <authorList>
            <person name="Blom J."/>
        </authorList>
    </citation>
    <scope>NUCLEOTIDE SEQUENCE [LARGE SCALE GENOMIC DNA]</scope>
</reference>
<dbReference type="InterPro" id="IPR035093">
    <property type="entry name" value="RelE/ParE_toxin_dom_sf"/>
</dbReference>
<keyword evidence="2" id="KW-1185">Reference proteome</keyword>
<name>A0A0U5L3V2_9GAMM</name>
<dbReference type="OrthoDB" id="6630555at2"/>
<dbReference type="EMBL" id="LN907827">
    <property type="protein sequence ID" value="CUU23803.1"/>
    <property type="molecule type" value="Genomic_DNA"/>
</dbReference>
<sequence length="93" mass="10572">MPFSFDDAAARQNWEKGKSLSVPPAGMRKYHDWRRYVLGGRTPADAARLTGDMNYEQLRGNGNLYSVRLTQQHRVLFSVEGMTVKVLEIGGHY</sequence>
<dbReference type="Gene3D" id="3.30.2310.20">
    <property type="entry name" value="RelE-like"/>
    <property type="match status" value="1"/>
</dbReference>
<dbReference type="PATRIC" id="fig|1619313.3.peg.1625"/>
<gene>
    <name evidence="1" type="ORF">EM595_1569</name>
</gene>
<evidence type="ECO:0000313" key="2">
    <source>
        <dbReference type="Proteomes" id="UP000059419"/>
    </source>
</evidence>
<evidence type="ECO:0008006" key="3">
    <source>
        <dbReference type="Google" id="ProtNLM"/>
    </source>
</evidence>
<dbReference type="Proteomes" id="UP000059419">
    <property type="component" value="Chromosome 1"/>
</dbReference>
<organism evidence="1 2">
    <name type="scientific">Duffyella gerundensis</name>
    <dbReference type="NCBI Taxonomy" id="1619313"/>
    <lineage>
        <taxon>Bacteria</taxon>
        <taxon>Pseudomonadati</taxon>
        <taxon>Pseudomonadota</taxon>
        <taxon>Gammaproteobacteria</taxon>
        <taxon>Enterobacterales</taxon>
        <taxon>Erwiniaceae</taxon>
        <taxon>Duffyella</taxon>
    </lineage>
</organism>
<dbReference type="STRING" id="1619313.EM595_1569"/>
<accession>A0A0U5L3V2</accession>
<evidence type="ECO:0000313" key="1">
    <source>
        <dbReference type="EMBL" id="CUU23803.1"/>
    </source>
</evidence>
<dbReference type="KEGG" id="ege:EM595_1569"/>
<protein>
    <recommendedName>
        <fullName evidence="3">Toxin YoeB</fullName>
    </recommendedName>
</protein>